<dbReference type="PANTHER" id="PTHR34136:SF1">
    <property type="entry name" value="UDP-N-ACETYL-D-MANNOSAMINURONIC ACID TRANSFERASE"/>
    <property type="match status" value="1"/>
</dbReference>
<dbReference type="OrthoDB" id="9771846at2"/>
<dbReference type="NCBIfam" id="TIGR00696">
    <property type="entry name" value="wecG_tagA_cpsF"/>
    <property type="match status" value="1"/>
</dbReference>
<evidence type="ECO:0000313" key="4">
    <source>
        <dbReference type="Proteomes" id="UP000239800"/>
    </source>
</evidence>
<dbReference type="Pfam" id="PF03808">
    <property type="entry name" value="Glyco_tran_WecG"/>
    <property type="match status" value="1"/>
</dbReference>
<dbReference type="InterPro" id="IPR004629">
    <property type="entry name" value="WecG_TagA_CpsF"/>
</dbReference>
<reference evidence="3 4" key="1">
    <citation type="submission" date="2016-11" db="EMBL/GenBank/DDBJ databases">
        <title>Trade-off between light-utilization and light-protection in marine flavobacteria.</title>
        <authorList>
            <person name="Kumagai Y."/>
        </authorList>
    </citation>
    <scope>NUCLEOTIDE SEQUENCE [LARGE SCALE GENOMIC DNA]</scope>
    <source>
        <strain evidence="3 4">NBRC 107741</strain>
    </source>
</reference>
<keyword evidence="1" id="KW-0328">Glycosyltransferase</keyword>
<organism evidence="3 4">
    <name type="scientific">Aureitalea marina</name>
    <dbReference type="NCBI Taxonomy" id="930804"/>
    <lineage>
        <taxon>Bacteria</taxon>
        <taxon>Pseudomonadati</taxon>
        <taxon>Bacteroidota</taxon>
        <taxon>Flavobacteriia</taxon>
        <taxon>Flavobacteriales</taxon>
        <taxon>Flavobacteriaceae</taxon>
        <taxon>Aureitalea</taxon>
    </lineage>
</organism>
<name>A0A2S7KTZ1_9FLAO</name>
<dbReference type="EMBL" id="MQUB01000001">
    <property type="protein sequence ID" value="PQB06066.1"/>
    <property type="molecule type" value="Genomic_DNA"/>
</dbReference>
<dbReference type="GO" id="GO:0016758">
    <property type="term" value="F:hexosyltransferase activity"/>
    <property type="evidence" value="ECO:0007669"/>
    <property type="project" value="TreeGrafter"/>
</dbReference>
<dbReference type="AlphaFoldDB" id="A0A2S7KTZ1"/>
<comment type="caution">
    <text evidence="3">The sequence shown here is derived from an EMBL/GenBank/DDBJ whole genome shotgun (WGS) entry which is preliminary data.</text>
</comment>
<evidence type="ECO:0000313" key="3">
    <source>
        <dbReference type="EMBL" id="PQB06066.1"/>
    </source>
</evidence>
<accession>A0A2S7KTZ1</accession>
<dbReference type="RefSeq" id="WP_104813434.1">
    <property type="nucleotide sequence ID" value="NZ_MQUB01000001.1"/>
</dbReference>
<sequence length="244" mass="28109">MKKRILRSNITQGSLEEHIPDLIRLARDRSSAYVCMVNVHMLIEAYNSQEFQQVVNDATYAFPDGAPVAKMFKRVYGIQQERIAGMDFFPYFLEVCNKNSFKVALIGSTDDILDKICQKINQELPQVEISCAISPPFGQPWDNEAYIRAINESGTNAVFVALGCPKQEKWMNQFTDQIKAPLFGVGGAFPVYVGEIKRAPAWMQNTGLEWLYRLLQEPRRMFKRYFYTNSYFIFLATKQILTKK</sequence>
<dbReference type="Proteomes" id="UP000239800">
    <property type="component" value="Unassembled WGS sequence"/>
</dbReference>
<proteinExistence type="predicted"/>
<evidence type="ECO:0008006" key="5">
    <source>
        <dbReference type="Google" id="ProtNLM"/>
    </source>
</evidence>
<dbReference type="CDD" id="cd06533">
    <property type="entry name" value="Glyco_transf_WecG_TagA"/>
    <property type="match status" value="1"/>
</dbReference>
<dbReference type="PANTHER" id="PTHR34136">
    <property type="match status" value="1"/>
</dbReference>
<keyword evidence="2" id="KW-0808">Transferase</keyword>
<keyword evidence="4" id="KW-1185">Reference proteome</keyword>
<evidence type="ECO:0000256" key="2">
    <source>
        <dbReference type="ARBA" id="ARBA00022679"/>
    </source>
</evidence>
<gene>
    <name evidence="3" type="ORF">BST85_11755</name>
</gene>
<evidence type="ECO:0000256" key="1">
    <source>
        <dbReference type="ARBA" id="ARBA00022676"/>
    </source>
</evidence>
<protein>
    <recommendedName>
        <fullName evidence="5">Glycosyltransferase</fullName>
    </recommendedName>
</protein>